<dbReference type="Proteomes" id="UP001337655">
    <property type="component" value="Unassembled WGS sequence"/>
</dbReference>
<proteinExistence type="predicted"/>
<protein>
    <submittedName>
        <fullName evidence="1">Uncharacterized protein</fullName>
    </submittedName>
</protein>
<dbReference type="EMBL" id="JAVRRT010000006">
    <property type="protein sequence ID" value="KAK5171207.1"/>
    <property type="molecule type" value="Genomic_DNA"/>
</dbReference>
<name>A0AAV9PFV8_9PEZI</name>
<dbReference type="AlphaFoldDB" id="A0AAV9PFV8"/>
<dbReference type="RefSeq" id="XP_064660235.1">
    <property type="nucleotide sequence ID" value="XM_064801605.1"/>
</dbReference>
<dbReference type="GeneID" id="89925697"/>
<reference evidence="1 2" key="1">
    <citation type="submission" date="2023-08" db="EMBL/GenBank/DDBJ databases">
        <title>Black Yeasts Isolated from many extreme environments.</title>
        <authorList>
            <person name="Coleine C."/>
            <person name="Stajich J.E."/>
            <person name="Selbmann L."/>
        </authorList>
    </citation>
    <scope>NUCLEOTIDE SEQUENCE [LARGE SCALE GENOMIC DNA]</scope>
    <source>
        <strain evidence="1 2">CCFEE 5935</strain>
    </source>
</reference>
<evidence type="ECO:0000313" key="2">
    <source>
        <dbReference type="Proteomes" id="UP001337655"/>
    </source>
</evidence>
<comment type="caution">
    <text evidence="1">The sequence shown here is derived from an EMBL/GenBank/DDBJ whole genome shotgun (WGS) entry which is preliminary data.</text>
</comment>
<gene>
    <name evidence="1" type="ORF">LTR77_004351</name>
</gene>
<keyword evidence="2" id="KW-1185">Reference proteome</keyword>
<evidence type="ECO:0000313" key="1">
    <source>
        <dbReference type="EMBL" id="KAK5171207.1"/>
    </source>
</evidence>
<organism evidence="1 2">
    <name type="scientific">Saxophila tyrrhenica</name>
    <dbReference type="NCBI Taxonomy" id="1690608"/>
    <lineage>
        <taxon>Eukaryota</taxon>
        <taxon>Fungi</taxon>
        <taxon>Dikarya</taxon>
        <taxon>Ascomycota</taxon>
        <taxon>Pezizomycotina</taxon>
        <taxon>Dothideomycetes</taxon>
        <taxon>Dothideomycetidae</taxon>
        <taxon>Mycosphaerellales</taxon>
        <taxon>Extremaceae</taxon>
        <taxon>Saxophila</taxon>
    </lineage>
</organism>
<accession>A0AAV9PFV8</accession>
<sequence>MPYLMSILDELIFRERLDRNKPPGSYDIVNQLVKRPVGVENVQASSVADPAFYFEVVEHDNNHDFASNGTVSSRTQHAFAEEGFRADGAWTLNPLNDGL</sequence>